<evidence type="ECO:0000313" key="1">
    <source>
        <dbReference type="EMBL" id="GLL16316.1"/>
    </source>
</evidence>
<dbReference type="Gene3D" id="3.40.50.2020">
    <property type="match status" value="1"/>
</dbReference>
<dbReference type="InterPro" id="IPR029057">
    <property type="entry name" value="PRTase-like"/>
</dbReference>
<protein>
    <recommendedName>
        <fullName evidence="3">Ribose-phosphate pyrophosphokinase</fullName>
    </recommendedName>
</protein>
<organism evidence="1 2">
    <name type="scientific">Pseudonocardia halophobica</name>
    <dbReference type="NCBI Taxonomy" id="29401"/>
    <lineage>
        <taxon>Bacteria</taxon>
        <taxon>Bacillati</taxon>
        <taxon>Actinomycetota</taxon>
        <taxon>Actinomycetes</taxon>
        <taxon>Pseudonocardiales</taxon>
        <taxon>Pseudonocardiaceae</taxon>
        <taxon>Pseudonocardia</taxon>
    </lineage>
</organism>
<gene>
    <name evidence="1" type="ORF">GCM10017577_74980</name>
</gene>
<dbReference type="Proteomes" id="UP001143463">
    <property type="component" value="Unassembled WGS sequence"/>
</dbReference>
<keyword evidence="2" id="KW-1185">Reference proteome</keyword>
<name>A0A9W6P1Y9_9PSEU</name>
<sequence length="116" mass="12311">MRPGYDKRLMVFSGRADPGLAAAIAHQLGAELGPVTLKTFSNHQPGTAFTAFGRGSATRHLEQGAWPILSPVPTLRRDVDVVSDLDGAAALGVGRRTRVLHQSLLGASGIEGARRW</sequence>
<dbReference type="EMBL" id="BSFQ01000202">
    <property type="protein sequence ID" value="GLL16316.1"/>
    <property type="molecule type" value="Genomic_DNA"/>
</dbReference>
<proteinExistence type="predicted"/>
<comment type="caution">
    <text evidence="1">The sequence shown here is derived from an EMBL/GenBank/DDBJ whole genome shotgun (WGS) entry which is preliminary data.</text>
</comment>
<reference evidence="1" key="2">
    <citation type="submission" date="2023-01" db="EMBL/GenBank/DDBJ databases">
        <authorList>
            <person name="Sun Q."/>
            <person name="Evtushenko L."/>
        </authorList>
    </citation>
    <scope>NUCLEOTIDE SEQUENCE</scope>
    <source>
        <strain evidence="1">VKM Ac-1069</strain>
    </source>
</reference>
<accession>A0A9W6P1Y9</accession>
<evidence type="ECO:0008006" key="3">
    <source>
        <dbReference type="Google" id="ProtNLM"/>
    </source>
</evidence>
<evidence type="ECO:0000313" key="2">
    <source>
        <dbReference type="Proteomes" id="UP001143463"/>
    </source>
</evidence>
<dbReference type="AlphaFoldDB" id="A0A9W6P1Y9"/>
<reference evidence="1" key="1">
    <citation type="journal article" date="2014" name="Int. J. Syst. Evol. Microbiol.">
        <title>Complete genome sequence of Corynebacterium casei LMG S-19264T (=DSM 44701T), isolated from a smear-ripened cheese.</title>
        <authorList>
            <consortium name="US DOE Joint Genome Institute (JGI-PGF)"/>
            <person name="Walter F."/>
            <person name="Albersmeier A."/>
            <person name="Kalinowski J."/>
            <person name="Ruckert C."/>
        </authorList>
    </citation>
    <scope>NUCLEOTIDE SEQUENCE</scope>
    <source>
        <strain evidence="1">VKM Ac-1069</strain>
    </source>
</reference>